<evidence type="ECO:0000256" key="1">
    <source>
        <dbReference type="ARBA" id="ARBA00007870"/>
    </source>
</evidence>
<dbReference type="Pfam" id="PF02558">
    <property type="entry name" value="ApbA"/>
    <property type="match status" value="1"/>
</dbReference>
<proteinExistence type="inferred from homology"/>
<dbReference type="InterPro" id="IPR008927">
    <property type="entry name" value="6-PGluconate_DH-like_C_sf"/>
</dbReference>
<dbReference type="HOGENOM" id="CLU_031468_2_0_1"/>
<comment type="similarity">
    <text evidence="1">Belongs to the ketopantoate reductase family.</text>
</comment>
<dbReference type="PANTHER" id="PTHR21708:SF30">
    <property type="entry name" value="2-DEHYDROPANTOATE 2-REDUCTASE-RELATED"/>
    <property type="match status" value="1"/>
</dbReference>
<dbReference type="GO" id="GO:0008677">
    <property type="term" value="F:2-dehydropantoate 2-reductase activity"/>
    <property type="evidence" value="ECO:0007669"/>
    <property type="project" value="InterPro"/>
</dbReference>
<feature type="domain" description="Ketopantoate reductase N-terminal" evidence="5">
    <location>
        <begin position="100"/>
        <end position="258"/>
    </location>
</feature>
<evidence type="ECO:0000313" key="7">
    <source>
        <dbReference type="EMBL" id="KIW66766.1"/>
    </source>
</evidence>
<sequence>MRASGQGCVRSVFSTPLSSLPGLRRSQTAALRIAGYHRRHIHWISSGTLLARAARAHRAPTTKFQAGARPASVAARRSSSGEATPSNRSTDPTMASSPRVLVFGTGSVGAVYAWILAQAVTPSNVYCICRSNYTVASTKGFTINSTIFGQNLVLKPNVSHSVDEAVSLLPPGEKFDYVVVTAKAIPSTPSIAEQLRPAIGPKTIVALIQNGIGVEEPYATLYPDNPLLSCVVYLPATQVSQGVIVHREIDLLQIGTYPSDSPTHQSAAESFSTLLKSGGGATEVHSDIQPQRFSKLLVNAAWNPICALSLSRDVEFLHSSPPDISLNLIKSVMLEISQIAQACGYSNINADTVEFQINRAKVRELPGVEPSMLADAKVHARMEVDAIVGNAVRLAESKGVETPLLRGIYALVKALDLSFAREREGKFVGSENGDLNGKNKT</sequence>
<keyword evidence="2" id="KW-0521">NADP</keyword>
<evidence type="ECO:0000256" key="2">
    <source>
        <dbReference type="ARBA" id="ARBA00022857"/>
    </source>
</evidence>
<keyword evidence="8" id="KW-1185">Reference proteome</keyword>
<evidence type="ECO:0000259" key="5">
    <source>
        <dbReference type="Pfam" id="PF02558"/>
    </source>
</evidence>
<feature type="compositionally biased region" description="Polar residues" evidence="4">
    <location>
        <begin position="84"/>
        <end position="96"/>
    </location>
</feature>
<dbReference type="SUPFAM" id="SSF51735">
    <property type="entry name" value="NAD(P)-binding Rossmann-fold domains"/>
    <property type="match status" value="1"/>
</dbReference>
<protein>
    <recommendedName>
        <fullName evidence="9">2-dehydropantoate 2-reductase</fullName>
    </recommendedName>
</protein>
<evidence type="ECO:0000256" key="3">
    <source>
        <dbReference type="ARBA" id="ARBA00023002"/>
    </source>
</evidence>
<dbReference type="InterPro" id="IPR013328">
    <property type="entry name" value="6PGD_dom2"/>
</dbReference>
<reference evidence="7 8" key="1">
    <citation type="submission" date="2015-01" db="EMBL/GenBank/DDBJ databases">
        <title>The Genome Sequence of Capronia semiimmersa CBS27337.</title>
        <authorList>
            <consortium name="The Broad Institute Genomics Platform"/>
            <person name="Cuomo C."/>
            <person name="de Hoog S."/>
            <person name="Gorbushina A."/>
            <person name="Stielow B."/>
            <person name="Teixiera M."/>
            <person name="Abouelleil A."/>
            <person name="Chapman S.B."/>
            <person name="Priest M."/>
            <person name="Young S.K."/>
            <person name="Wortman J."/>
            <person name="Nusbaum C."/>
            <person name="Birren B."/>
        </authorList>
    </citation>
    <scope>NUCLEOTIDE SEQUENCE [LARGE SCALE GENOMIC DNA]</scope>
    <source>
        <strain evidence="7 8">CBS 27337</strain>
    </source>
</reference>
<feature type="domain" description="Ketopantoate reductase C-terminal" evidence="6">
    <location>
        <begin position="287"/>
        <end position="415"/>
    </location>
</feature>
<dbReference type="Gene3D" id="3.40.50.720">
    <property type="entry name" value="NAD(P)-binding Rossmann-like Domain"/>
    <property type="match status" value="1"/>
</dbReference>
<keyword evidence="3" id="KW-0560">Oxidoreductase</keyword>
<evidence type="ECO:0000256" key="4">
    <source>
        <dbReference type="SAM" id="MobiDB-lite"/>
    </source>
</evidence>
<dbReference type="InterPro" id="IPR003710">
    <property type="entry name" value="ApbA"/>
</dbReference>
<dbReference type="Proteomes" id="UP000054266">
    <property type="component" value="Unassembled WGS sequence"/>
</dbReference>
<evidence type="ECO:0000313" key="8">
    <source>
        <dbReference type="Proteomes" id="UP000054266"/>
    </source>
</evidence>
<name>A0A0D2CNF1_9EURO</name>
<evidence type="ECO:0008006" key="9">
    <source>
        <dbReference type="Google" id="ProtNLM"/>
    </source>
</evidence>
<dbReference type="Gene3D" id="1.10.1040.10">
    <property type="entry name" value="N-(1-d-carboxylethyl)-l-norvaline Dehydrogenase, domain 2"/>
    <property type="match status" value="1"/>
</dbReference>
<dbReference type="AlphaFoldDB" id="A0A0D2CNF1"/>
<dbReference type="SUPFAM" id="SSF48179">
    <property type="entry name" value="6-phosphogluconate dehydrogenase C-terminal domain-like"/>
    <property type="match status" value="1"/>
</dbReference>
<dbReference type="Pfam" id="PF08546">
    <property type="entry name" value="ApbA_C"/>
    <property type="match status" value="1"/>
</dbReference>
<dbReference type="FunFam" id="1.10.1040.10:FF:000017">
    <property type="entry name" value="2-dehydropantoate 2-reductase"/>
    <property type="match status" value="1"/>
</dbReference>
<dbReference type="EMBL" id="KN846959">
    <property type="protein sequence ID" value="KIW66766.1"/>
    <property type="molecule type" value="Genomic_DNA"/>
</dbReference>
<accession>A0A0D2CNF1</accession>
<feature type="compositionally biased region" description="Low complexity" evidence="4">
    <location>
        <begin position="66"/>
        <end position="83"/>
    </location>
</feature>
<gene>
    <name evidence="7" type="ORF">PV04_06061</name>
</gene>
<dbReference type="GO" id="GO:0005737">
    <property type="term" value="C:cytoplasm"/>
    <property type="evidence" value="ECO:0007669"/>
    <property type="project" value="TreeGrafter"/>
</dbReference>
<evidence type="ECO:0000259" key="6">
    <source>
        <dbReference type="Pfam" id="PF08546"/>
    </source>
</evidence>
<dbReference type="InterPro" id="IPR051402">
    <property type="entry name" value="KPR-Related"/>
</dbReference>
<dbReference type="STRING" id="5601.A0A0D2CNF1"/>
<dbReference type="GO" id="GO:0015940">
    <property type="term" value="P:pantothenate biosynthetic process"/>
    <property type="evidence" value="ECO:0007669"/>
    <property type="project" value="InterPro"/>
</dbReference>
<feature type="region of interest" description="Disordered" evidence="4">
    <location>
        <begin position="60"/>
        <end position="96"/>
    </location>
</feature>
<dbReference type="PANTHER" id="PTHR21708">
    <property type="entry name" value="PROBABLE 2-DEHYDROPANTOATE 2-REDUCTASE"/>
    <property type="match status" value="1"/>
</dbReference>
<dbReference type="InterPro" id="IPR036291">
    <property type="entry name" value="NAD(P)-bd_dom_sf"/>
</dbReference>
<organism evidence="7 8">
    <name type="scientific">Phialophora macrospora</name>
    <dbReference type="NCBI Taxonomy" id="1851006"/>
    <lineage>
        <taxon>Eukaryota</taxon>
        <taxon>Fungi</taxon>
        <taxon>Dikarya</taxon>
        <taxon>Ascomycota</taxon>
        <taxon>Pezizomycotina</taxon>
        <taxon>Eurotiomycetes</taxon>
        <taxon>Chaetothyriomycetidae</taxon>
        <taxon>Chaetothyriales</taxon>
        <taxon>Herpotrichiellaceae</taxon>
        <taxon>Phialophora</taxon>
    </lineage>
</organism>
<dbReference type="NCBIfam" id="TIGR00745">
    <property type="entry name" value="apbA_panE"/>
    <property type="match status" value="1"/>
</dbReference>
<dbReference type="InterPro" id="IPR013332">
    <property type="entry name" value="KPR_N"/>
</dbReference>
<dbReference type="InterPro" id="IPR013752">
    <property type="entry name" value="KPA_reductase"/>
</dbReference>